<dbReference type="RefSeq" id="WP_179771789.1">
    <property type="nucleotide sequence ID" value="NZ_JACCFK010000001.1"/>
</dbReference>
<accession>A0A853AXB3</accession>
<sequence length="403" mass="43662">MIDGKWSTVPVGPDAGRWVTRPGCRTVLVVVHTIVTGQRLLDALGLIEEDGAIQAVFTRAPDVFGEGVGDFLRGAGALEIPWEQAIRERFDLAIAAAYGGIDQVHAPLVVLPHGAGYAKKTPPARNGTPARRSVYGLGAEHLVKAGRVVPASIVLSHQAQLAVLREQCPEAADIALVAGDPCADQLVASTGHREVYRRALGVGSGRELVLAASTWGRHSLFGRHRDLLGDLIRQLDPRRYQVAAMLHPATWAAHGRRQLKAWLAEERGHGLLLIEPETEWKAVVVAADHVIGDHGSTTVYAAALGKPVLHTDLPLSELDDTSAQAHVGRHAPRLLRFRPIEPQLHRTPPAGWGAEVMRRLTSRPGEAHRLIREEMYRLLRLPMPGKHRAVPAAALLVNGARDV</sequence>
<comment type="caution">
    <text evidence="1">The sequence shown here is derived from an EMBL/GenBank/DDBJ whole genome shotgun (WGS) entry which is preliminary data.</text>
</comment>
<evidence type="ECO:0008006" key="3">
    <source>
        <dbReference type="Google" id="ProtNLM"/>
    </source>
</evidence>
<organism evidence="1 2">
    <name type="scientific">Amycolatopsis endophytica</name>
    <dbReference type="NCBI Taxonomy" id="860233"/>
    <lineage>
        <taxon>Bacteria</taxon>
        <taxon>Bacillati</taxon>
        <taxon>Actinomycetota</taxon>
        <taxon>Actinomycetes</taxon>
        <taxon>Pseudonocardiales</taxon>
        <taxon>Pseudonocardiaceae</taxon>
        <taxon>Amycolatopsis</taxon>
    </lineage>
</organism>
<name>A0A853AXB3_9PSEU</name>
<dbReference type="AlphaFoldDB" id="A0A853AXB3"/>
<dbReference type="EMBL" id="JACCFK010000001">
    <property type="protein sequence ID" value="NYI87383.1"/>
    <property type="molecule type" value="Genomic_DNA"/>
</dbReference>
<dbReference type="Gene3D" id="3.40.50.12580">
    <property type="match status" value="1"/>
</dbReference>
<gene>
    <name evidence="1" type="ORF">HNR02_000706</name>
</gene>
<evidence type="ECO:0000313" key="1">
    <source>
        <dbReference type="EMBL" id="NYI87383.1"/>
    </source>
</evidence>
<reference evidence="1 2" key="1">
    <citation type="submission" date="2020-07" db="EMBL/GenBank/DDBJ databases">
        <title>Sequencing the genomes of 1000 actinobacteria strains.</title>
        <authorList>
            <person name="Klenk H.-P."/>
        </authorList>
    </citation>
    <scope>NUCLEOTIDE SEQUENCE [LARGE SCALE GENOMIC DNA]</scope>
    <source>
        <strain evidence="1 2">DSM 104006</strain>
    </source>
</reference>
<dbReference type="SUPFAM" id="SSF53756">
    <property type="entry name" value="UDP-Glycosyltransferase/glycogen phosphorylase"/>
    <property type="match status" value="1"/>
</dbReference>
<protein>
    <recommendedName>
        <fullName evidence="3">UDP-N-acetylglucosamine 2-epimerase domain-containing protein</fullName>
    </recommendedName>
</protein>
<keyword evidence="2" id="KW-1185">Reference proteome</keyword>
<proteinExistence type="predicted"/>
<dbReference type="InterPro" id="IPR043148">
    <property type="entry name" value="TagF_C"/>
</dbReference>
<dbReference type="Proteomes" id="UP000549616">
    <property type="component" value="Unassembled WGS sequence"/>
</dbReference>
<evidence type="ECO:0000313" key="2">
    <source>
        <dbReference type="Proteomes" id="UP000549616"/>
    </source>
</evidence>